<keyword evidence="2" id="KW-0813">Transport</keyword>
<dbReference type="SMART" id="SM00664">
    <property type="entry name" value="DoH"/>
    <property type="match status" value="5"/>
</dbReference>
<keyword evidence="7 9" id="KW-0472">Membrane</keyword>
<dbReference type="InterPro" id="IPR005018">
    <property type="entry name" value="DOMON_domain"/>
</dbReference>
<evidence type="ECO:0000313" key="14">
    <source>
        <dbReference type="Proteomes" id="UP001153069"/>
    </source>
</evidence>
<accession>A0A9N8H4D8</accession>
<evidence type="ECO:0000256" key="3">
    <source>
        <dbReference type="ARBA" id="ARBA00022692"/>
    </source>
</evidence>
<feature type="domain" description="DOMON" evidence="11">
    <location>
        <begin position="787"/>
        <end position="909"/>
    </location>
</feature>
<reference evidence="13" key="1">
    <citation type="submission" date="2020-06" db="EMBL/GenBank/DDBJ databases">
        <authorList>
            <consortium name="Plant Systems Biology data submission"/>
        </authorList>
    </citation>
    <scope>NUCLEOTIDE SEQUENCE</scope>
    <source>
        <strain evidence="13">D6</strain>
    </source>
</reference>
<dbReference type="OrthoDB" id="48754at2759"/>
<keyword evidence="14" id="KW-1185">Reference proteome</keyword>
<feature type="signal peptide" evidence="10">
    <location>
        <begin position="1"/>
        <end position="28"/>
    </location>
</feature>
<evidence type="ECO:0000256" key="8">
    <source>
        <dbReference type="SAM" id="MobiDB-lite"/>
    </source>
</evidence>
<evidence type="ECO:0000256" key="5">
    <source>
        <dbReference type="ARBA" id="ARBA00022982"/>
    </source>
</evidence>
<dbReference type="Gene3D" id="1.20.120.1770">
    <property type="match status" value="1"/>
</dbReference>
<keyword evidence="5" id="KW-0249">Electron transport</keyword>
<dbReference type="InterPro" id="IPR045266">
    <property type="entry name" value="DOH_DOMON"/>
</dbReference>
<evidence type="ECO:0000256" key="2">
    <source>
        <dbReference type="ARBA" id="ARBA00022448"/>
    </source>
</evidence>
<evidence type="ECO:0000256" key="7">
    <source>
        <dbReference type="ARBA" id="ARBA00023136"/>
    </source>
</evidence>
<evidence type="ECO:0000256" key="4">
    <source>
        <dbReference type="ARBA" id="ARBA00022729"/>
    </source>
</evidence>
<feature type="chain" id="PRO_5040202238" evidence="10">
    <location>
        <begin position="29"/>
        <end position="1983"/>
    </location>
</feature>
<proteinExistence type="predicted"/>
<keyword evidence="6 9" id="KW-1133">Transmembrane helix</keyword>
<name>A0A9N8H4D8_9STRA</name>
<dbReference type="SMART" id="SM00665">
    <property type="entry name" value="B561"/>
    <property type="match status" value="1"/>
</dbReference>
<evidence type="ECO:0000256" key="6">
    <source>
        <dbReference type="ARBA" id="ARBA00022989"/>
    </source>
</evidence>
<feature type="transmembrane region" description="Helical" evidence="9">
    <location>
        <begin position="1937"/>
        <end position="1959"/>
    </location>
</feature>
<feature type="transmembrane region" description="Helical" evidence="9">
    <location>
        <begin position="1851"/>
        <end position="1871"/>
    </location>
</feature>
<comment type="subcellular location">
    <subcellularLocation>
        <location evidence="1">Membrane</location>
    </subcellularLocation>
</comment>
<feature type="transmembrane region" description="Helical" evidence="9">
    <location>
        <begin position="1811"/>
        <end position="1831"/>
    </location>
</feature>
<keyword evidence="4 10" id="KW-0732">Signal</keyword>
<dbReference type="CDD" id="cd08760">
    <property type="entry name" value="Cyt_b561_FRRS1_like"/>
    <property type="match status" value="1"/>
</dbReference>
<dbReference type="InterPro" id="IPR006593">
    <property type="entry name" value="Cyt_b561/ferric_Rdtase_TM"/>
</dbReference>
<protein>
    <submittedName>
        <fullName evidence="13">Eukaryotic cytochrome b561</fullName>
    </submittedName>
</protein>
<dbReference type="PANTHER" id="PTHR23130">
    <property type="entry name" value="CYTOCHROME B561 AND DOMON DOMAIN-CONTAINING PROTEIN"/>
    <property type="match status" value="1"/>
</dbReference>
<feature type="transmembrane region" description="Helical" evidence="9">
    <location>
        <begin position="1771"/>
        <end position="1790"/>
    </location>
</feature>
<feature type="domain" description="DOMON" evidence="11">
    <location>
        <begin position="970"/>
        <end position="1096"/>
    </location>
</feature>
<evidence type="ECO:0000259" key="12">
    <source>
        <dbReference type="PROSITE" id="PS50939"/>
    </source>
</evidence>
<evidence type="ECO:0000313" key="13">
    <source>
        <dbReference type="EMBL" id="CAB9496618.1"/>
    </source>
</evidence>
<dbReference type="PROSITE" id="PS50836">
    <property type="entry name" value="DOMON"/>
    <property type="match status" value="4"/>
</dbReference>
<sequence length="1983" mass="210797">MKIFGSILDGLAISPLFFLLSPVPLVHGQGQDSCDGYTTTIVAEDAPSLRLSFVADMSMRVLRGQVEYEGAGWVGFGVNPTGPIMTGAQAVVGQESGIARYNLGIVPDVTPIEGVFGPEGVFESWEMNATHAVLTFGWPLDKGDFSIDTEGGINYFLVAGGWSGIVGHHAARSPIATTVEPCVPTGTSNNEAGAVVVQDAVVEEAQALSVGQNIIVEGYVMDQFCIDQGFFLDTKLPTLTSADLHTFHCLLDPAQCYESTFEILTDPDYAAGETMWSRGYTVDDDSRALLIEEGRRIGNCVTCTGGETGQLAGFRVRLDATVLVAERNLTSGAGPLLSINAVESVGQYSVGQVIQVEGYIMDQFCIDRGSFVDTGLPSLANADKHTVHCLVDPPQCFASPWEVLIDPASPDGNWTRGFTLDPDSKQILVDLAKQVGDCTDCTGEGSLKEGFRAMITATVVDNQRNLTSGSGPLISVTEAVPILSERDSLAVGDVVEVEGYVMDQFCIDQGVFLDTGLATLEFADQHTFHCLLDPPQCVESTFVILIDPDYEAGETMWSPGYTLDNDSRALVIAEGRRIGNCVTCTGGELGQLAGFRVRVDATVVATARDMTSGSGPLLSVNSVESVGQYSVGQVIQVEGYIMDQFCIDRGTFVDTGLPSLANADKHTVHCLVDPPQCVGSPWEVLIDPVAEGGNWTRGFTLDPDSKQILVDLAKQVGECTFCTGEGTLKEGFRAMITATIVDNQRNLTSGSGPLISVSQAVPILEPRLPGGGTCEQPPVTLTFDEIPGVTVTYELGVDEATNTGTFSATVVYEGLAWVGFAISPTGRMQDSNAVIGMPGEEESETNPGKYFLGGYTADGITLSEQQTLLSKSLEQNDTHTVLSFTKLLEEPDEVAITPSGDNNFLVAVGLSNEFGYHAARHPFTESITCGGGAVEVAKDVTTVDQEAPMTTGADDGPVGCKPFVQSVSIAGLTLNYVVDLDDDMMNGNFSAELIYAGQGWVGFGISPDGAMIGSLAVIGVPGQPVGPSNPGKYILNAKSPSGAELLPDSQQTIMDGNIVQNETHTVMTFTKRLTEPGEIEIIADTQFLNNFLAAAGIDNDSLGFHISRGATQLGLAPATESCVELQAGDVIVVEGYVMDQFCIEQGFFVDTLLPSLEFADQHTFHCLLDPPQCLESPFEILIDPDYTDGETMWSRGYTLDDASRALVIEEGRRVGNCNTCTGGEMGQLAGFRVRVNATVLVAERNLTSGSGPLLSVNSLESIGQYSVGQVIQVEGYIMDQFCIDRGTFVDTGLPSLANADMHTVHCLVDPPQCVGSPWEVLIDPVVLGGNWTRGFTLDPDSKQILVDLAKQVGDCTDCTGEGTLKEGFRAMITATIVDNQRNLTSGSGPLISVTEAVPILPGGGGTCEQPPVTLTFDEIPGVTVTYELGVDEESEMGTFSATVVYEGLAWVGFAISPTGRMQDSNAVIGMPGEEESETNPGKYFLGGYTADGITLSEQQTLLSKSLEQNDTHTVLSFTKLLEEPDEVAITTSGDNNFLVAVGLSNEFGYHAARHPFTERITCGGGAVDVAEDVATVDQDAPVADDGPVDCSTFVQSVSIAGLSLNYVVNLDDDMMNGNFSAELIYAGQGWVGFGISPDGAMIGSLAVIGVPGQPVGPSNPGKYILNAKSPGGAELLPDSQQTIMDGNIVQNETHTVMTFTKRLTEPGEIEIIADTQFLNNFLAAAGIDNDSIGFHISRGATQLGLAPCTETGIAEAASVEQEDRPKMRKSFAAHGWLACIAWGILVPIAIGNSLCRHLIPVQGLWFEIHRAFNSLAILLTLITFVIVVNAVEKSSSNPDHFQSTDGALGKHKTIGLVVFILSLIQGIGGLMRPHLPKKNDDGTDAEPKSPIRTLWEFVHKGSGYAILAMAWYQCHSGLVKNGAYLARFPQDDDYSDVFWGVTGAISAIVFVGALTRFAMPPPAAPQQHSPVFNEGAGLEEPKA</sequence>
<keyword evidence="3 9" id="KW-0812">Transmembrane</keyword>
<evidence type="ECO:0000256" key="9">
    <source>
        <dbReference type="SAM" id="Phobius"/>
    </source>
</evidence>
<feature type="region of interest" description="Disordered" evidence="8">
    <location>
        <begin position="1963"/>
        <end position="1983"/>
    </location>
</feature>
<gene>
    <name evidence="13" type="ORF">SEMRO_7_G005880.1</name>
</gene>
<dbReference type="CDD" id="cd09631">
    <property type="entry name" value="DOMON_DOH"/>
    <property type="match status" value="4"/>
</dbReference>
<evidence type="ECO:0000256" key="10">
    <source>
        <dbReference type="SAM" id="SignalP"/>
    </source>
</evidence>
<dbReference type="Proteomes" id="UP001153069">
    <property type="component" value="Unassembled WGS sequence"/>
</dbReference>
<dbReference type="PROSITE" id="PS50939">
    <property type="entry name" value="CYTOCHROME_B561"/>
    <property type="match status" value="1"/>
</dbReference>
<organism evidence="13 14">
    <name type="scientific">Seminavis robusta</name>
    <dbReference type="NCBI Taxonomy" id="568900"/>
    <lineage>
        <taxon>Eukaryota</taxon>
        <taxon>Sar</taxon>
        <taxon>Stramenopiles</taxon>
        <taxon>Ochrophyta</taxon>
        <taxon>Bacillariophyta</taxon>
        <taxon>Bacillariophyceae</taxon>
        <taxon>Bacillariophycidae</taxon>
        <taxon>Naviculales</taxon>
        <taxon>Naviculaceae</taxon>
        <taxon>Seminavis</taxon>
    </lineage>
</organism>
<dbReference type="PANTHER" id="PTHR23130:SF171">
    <property type="entry name" value="OS01G0895300 PROTEIN"/>
    <property type="match status" value="1"/>
</dbReference>
<dbReference type="EMBL" id="CAICTM010000007">
    <property type="protein sequence ID" value="CAB9496618.1"/>
    <property type="molecule type" value="Genomic_DNA"/>
</dbReference>
<dbReference type="GO" id="GO:0016020">
    <property type="term" value="C:membrane"/>
    <property type="evidence" value="ECO:0007669"/>
    <property type="project" value="UniProtKB-SubCell"/>
</dbReference>
<comment type="caution">
    <text evidence="13">The sequence shown here is derived from an EMBL/GenBank/DDBJ whole genome shotgun (WGS) entry which is preliminary data.</text>
</comment>
<feature type="domain" description="Cytochrome b561" evidence="12">
    <location>
        <begin position="1736"/>
        <end position="1959"/>
    </location>
</feature>
<evidence type="ECO:0000259" key="11">
    <source>
        <dbReference type="PROSITE" id="PS50836"/>
    </source>
</evidence>
<evidence type="ECO:0000256" key="1">
    <source>
        <dbReference type="ARBA" id="ARBA00004370"/>
    </source>
</evidence>
<feature type="domain" description="DOMON" evidence="11">
    <location>
        <begin position="1600"/>
        <end position="1726"/>
    </location>
</feature>
<feature type="domain" description="DOMON" evidence="11">
    <location>
        <begin position="1420"/>
        <end position="1542"/>
    </location>
</feature>